<sequence length="612" mass="69082">MFAELPVHYLTIAILLVSAATLNAAAPSRSELDQRYQAELAQLAAKCDEVGLPDQAKITREWIVKPHGEENLFFLVPETDTHQPKEDAPQLVQFWHNKFRTLRNTQADALYKHAQELLIANNGPASYRTLHEVLRENPDHADARRILGYNQVNGTWRRPGVTTRAKQPRFDHPKLGWPSRSFWQIDTPHFQIMTNESEAAGLELGERLEIVYSAWEQMFFSYWSNERQLASYFDGGTPSPVRKKFDVVLFKSRGEYVNYLEAKQPRIGITLGIYQFDEEMVFLFHDESDQAHATWHHEVAHQLFQEYRSASNDVGVNYNTWAIEAVAMYMESLRIEDEYVTLGGIDATRLQFARNRFLMGDFYIKLEELVAMGRSELQKSDDIGAIYSESAGLAHFFLDGDQQKRREPFTQYLVDIYQRNDRAHSLEMRLGQKGLAAIDPQYAAYLSVSTEQILALPQGSATTDLALGKCTGIDDRALERIGTFAQLKWLDLTFTSITGEGIAPLKGCQSLRDLSVASTRINDAALSTIGQLSQLEELDISGTAVSDQGLSHLGSLSKLKVLRMAVTQISDAGLLKLSRLKNLEMIDARQTRITAAGAERLKQALPDVVIHL</sequence>
<evidence type="ECO:0000313" key="3">
    <source>
        <dbReference type="Proteomes" id="UP000238322"/>
    </source>
</evidence>
<accession>A0A2S8FKD8</accession>
<protein>
    <recommendedName>
        <fullName evidence="4">DUF1570 domain-containing protein</fullName>
    </recommendedName>
</protein>
<feature type="chain" id="PRO_5015436363" description="DUF1570 domain-containing protein" evidence="1">
    <location>
        <begin position="25"/>
        <end position="612"/>
    </location>
</feature>
<dbReference type="Gene3D" id="3.80.10.10">
    <property type="entry name" value="Ribonuclease Inhibitor"/>
    <property type="match status" value="2"/>
</dbReference>
<evidence type="ECO:0000313" key="2">
    <source>
        <dbReference type="EMBL" id="PQO32645.1"/>
    </source>
</evidence>
<feature type="signal peptide" evidence="1">
    <location>
        <begin position="1"/>
        <end position="24"/>
    </location>
</feature>
<evidence type="ECO:0000256" key="1">
    <source>
        <dbReference type="SAM" id="SignalP"/>
    </source>
</evidence>
<gene>
    <name evidence="2" type="ORF">C5Y83_20795</name>
</gene>
<dbReference type="AlphaFoldDB" id="A0A2S8FKD8"/>
<dbReference type="PANTHER" id="PTHR13318">
    <property type="entry name" value="PARTNER OF PAIRED, ISOFORM B-RELATED"/>
    <property type="match status" value="1"/>
</dbReference>
<dbReference type="InterPro" id="IPR032675">
    <property type="entry name" value="LRR_dom_sf"/>
</dbReference>
<evidence type="ECO:0008006" key="4">
    <source>
        <dbReference type="Google" id="ProtNLM"/>
    </source>
</evidence>
<dbReference type="Proteomes" id="UP000238322">
    <property type="component" value="Unassembled WGS sequence"/>
</dbReference>
<dbReference type="OrthoDB" id="228844at2"/>
<dbReference type="SUPFAM" id="SSF52047">
    <property type="entry name" value="RNI-like"/>
    <property type="match status" value="1"/>
</dbReference>
<name>A0A2S8FKD8_9BACT</name>
<dbReference type="RefSeq" id="WP_105331656.1">
    <property type="nucleotide sequence ID" value="NZ_PUHY01000012.1"/>
</dbReference>
<dbReference type="EMBL" id="PUHY01000012">
    <property type="protein sequence ID" value="PQO32645.1"/>
    <property type="molecule type" value="Genomic_DNA"/>
</dbReference>
<keyword evidence="1" id="KW-0732">Signal</keyword>
<dbReference type="GO" id="GO:0031146">
    <property type="term" value="P:SCF-dependent proteasomal ubiquitin-dependent protein catabolic process"/>
    <property type="evidence" value="ECO:0007669"/>
    <property type="project" value="TreeGrafter"/>
</dbReference>
<proteinExistence type="predicted"/>
<dbReference type="GO" id="GO:0019005">
    <property type="term" value="C:SCF ubiquitin ligase complex"/>
    <property type="evidence" value="ECO:0007669"/>
    <property type="project" value="TreeGrafter"/>
</dbReference>
<dbReference type="PANTHER" id="PTHR13318:SF190">
    <property type="entry name" value="PARTNER OF PAIRED, ISOFORM B"/>
    <property type="match status" value="1"/>
</dbReference>
<comment type="caution">
    <text evidence="2">The sequence shown here is derived from an EMBL/GenBank/DDBJ whole genome shotgun (WGS) entry which is preliminary data.</text>
</comment>
<organism evidence="2 3">
    <name type="scientific">Blastopirellula marina</name>
    <dbReference type="NCBI Taxonomy" id="124"/>
    <lineage>
        <taxon>Bacteria</taxon>
        <taxon>Pseudomonadati</taxon>
        <taxon>Planctomycetota</taxon>
        <taxon>Planctomycetia</taxon>
        <taxon>Pirellulales</taxon>
        <taxon>Pirellulaceae</taxon>
        <taxon>Blastopirellula</taxon>
    </lineage>
</organism>
<reference evidence="2 3" key="1">
    <citation type="submission" date="2018-02" db="EMBL/GenBank/DDBJ databases">
        <title>Comparative genomes isolates from brazilian mangrove.</title>
        <authorList>
            <person name="Araujo J.E."/>
            <person name="Taketani R.G."/>
            <person name="Silva M.C.P."/>
            <person name="Loureco M.V."/>
            <person name="Andreote F.D."/>
        </authorList>
    </citation>
    <scope>NUCLEOTIDE SEQUENCE [LARGE SCALE GENOMIC DNA]</scope>
    <source>
        <strain evidence="2 3">Hex-1 MGV</strain>
    </source>
</reference>